<dbReference type="OMA" id="CWIRALA"/>
<organism evidence="4 5">
    <name type="scientific">Gloeophyllum trabeum (strain ATCC 11539 / FP-39264 / Madison 617)</name>
    <name type="common">Brown rot fungus</name>
    <dbReference type="NCBI Taxonomy" id="670483"/>
    <lineage>
        <taxon>Eukaryota</taxon>
        <taxon>Fungi</taxon>
        <taxon>Dikarya</taxon>
        <taxon>Basidiomycota</taxon>
        <taxon>Agaricomycotina</taxon>
        <taxon>Agaricomycetes</taxon>
        <taxon>Gloeophyllales</taxon>
        <taxon>Gloeophyllaceae</taxon>
        <taxon>Gloeophyllum</taxon>
    </lineage>
</organism>
<dbReference type="InterPro" id="IPR045339">
    <property type="entry name" value="DUF6534"/>
</dbReference>
<feature type="domain" description="DUF6534" evidence="3">
    <location>
        <begin position="187"/>
        <end position="276"/>
    </location>
</feature>
<feature type="compositionally biased region" description="Polar residues" evidence="1">
    <location>
        <begin position="341"/>
        <end position="357"/>
    </location>
</feature>
<dbReference type="KEGG" id="gtr:GLOTRDRAFT_139573"/>
<feature type="transmembrane region" description="Helical" evidence="2">
    <location>
        <begin position="250"/>
        <end position="272"/>
    </location>
</feature>
<keyword evidence="2" id="KW-1133">Transmembrane helix</keyword>
<dbReference type="PANTHER" id="PTHR40465:SF1">
    <property type="entry name" value="DUF6534 DOMAIN-CONTAINING PROTEIN"/>
    <property type="match status" value="1"/>
</dbReference>
<dbReference type="eggNOG" id="ENOG502T2EC">
    <property type="taxonomic scope" value="Eukaryota"/>
</dbReference>
<dbReference type="EMBL" id="KB469304">
    <property type="protein sequence ID" value="EPQ54237.1"/>
    <property type="molecule type" value="Genomic_DNA"/>
</dbReference>
<evidence type="ECO:0000256" key="2">
    <source>
        <dbReference type="SAM" id="Phobius"/>
    </source>
</evidence>
<dbReference type="AlphaFoldDB" id="S7Q3X6"/>
<feature type="transmembrane region" description="Helical" evidence="2">
    <location>
        <begin position="184"/>
        <end position="205"/>
    </location>
</feature>
<name>S7Q3X6_GLOTA</name>
<keyword evidence="2" id="KW-0812">Transmembrane</keyword>
<evidence type="ECO:0000313" key="5">
    <source>
        <dbReference type="Proteomes" id="UP000030669"/>
    </source>
</evidence>
<sequence>MNSAGPFTLPNIKAHPQDYIGPGLVSSFVQAILTGIIYSQSVQFWTQSHRETPIVNCLVGFVSSVAVYQTVAAFYVTWRAHVTLYGDWVNAVNFAWPDRTQNVVTTVMSCPVQVFLIWRCYILSNRKLTTLLPLSVLLLGCVVVSAVTTAMVFNFDFVAPLRGPVPPLPSDVALNIEINYTLNMVFSAAMDVALTSILLVYLLRSRSSVATHQFRKVLYGLVAITWESALPPCACAIATLAVFLRWAEHNYWNLVFQATLGKLYVISLLFTLNSRAELRAKVRANELELPDIYWTSLPQPRGDAPEPFADEIDLGPVSPQVSVIRHAVEPREKDKDWFAGGSSQACGSSPSQPSTLV</sequence>
<feature type="transmembrane region" description="Helical" evidence="2">
    <location>
        <begin position="20"/>
        <end position="38"/>
    </location>
</feature>
<dbReference type="STRING" id="670483.S7Q3X6"/>
<evidence type="ECO:0000256" key="1">
    <source>
        <dbReference type="SAM" id="MobiDB-lite"/>
    </source>
</evidence>
<dbReference type="Proteomes" id="UP000030669">
    <property type="component" value="Unassembled WGS sequence"/>
</dbReference>
<dbReference type="HOGENOM" id="CLU_046025_4_0_1"/>
<feature type="transmembrane region" description="Helical" evidence="2">
    <location>
        <begin position="217"/>
        <end position="244"/>
    </location>
</feature>
<reference evidence="4 5" key="1">
    <citation type="journal article" date="2012" name="Science">
        <title>The Paleozoic origin of enzymatic lignin decomposition reconstructed from 31 fungal genomes.</title>
        <authorList>
            <person name="Floudas D."/>
            <person name="Binder M."/>
            <person name="Riley R."/>
            <person name="Barry K."/>
            <person name="Blanchette R.A."/>
            <person name="Henrissat B."/>
            <person name="Martinez A.T."/>
            <person name="Otillar R."/>
            <person name="Spatafora J.W."/>
            <person name="Yadav J.S."/>
            <person name="Aerts A."/>
            <person name="Benoit I."/>
            <person name="Boyd A."/>
            <person name="Carlson A."/>
            <person name="Copeland A."/>
            <person name="Coutinho P.M."/>
            <person name="de Vries R.P."/>
            <person name="Ferreira P."/>
            <person name="Findley K."/>
            <person name="Foster B."/>
            <person name="Gaskell J."/>
            <person name="Glotzer D."/>
            <person name="Gorecki P."/>
            <person name="Heitman J."/>
            <person name="Hesse C."/>
            <person name="Hori C."/>
            <person name="Igarashi K."/>
            <person name="Jurgens J.A."/>
            <person name="Kallen N."/>
            <person name="Kersten P."/>
            <person name="Kohler A."/>
            <person name="Kuees U."/>
            <person name="Kumar T.K.A."/>
            <person name="Kuo A."/>
            <person name="LaButti K."/>
            <person name="Larrondo L.F."/>
            <person name="Lindquist E."/>
            <person name="Ling A."/>
            <person name="Lombard V."/>
            <person name="Lucas S."/>
            <person name="Lundell T."/>
            <person name="Martin R."/>
            <person name="McLaughlin D.J."/>
            <person name="Morgenstern I."/>
            <person name="Morin E."/>
            <person name="Murat C."/>
            <person name="Nagy L.G."/>
            <person name="Nolan M."/>
            <person name="Ohm R.A."/>
            <person name="Patyshakuliyeva A."/>
            <person name="Rokas A."/>
            <person name="Ruiz-Duenas F.J."/>
            <person name="Sabat G."/>
            <person name="Salamov A."/>
            <person name="Samejima M."/>
            <person name="Schmutz J."/>
            <person name="Slot J.C."/>
            <person name="St John F."/>
            <person name="Stenlid J."/>
            <person name="Sun H."/>
            <person name="Sun S."/>
            <person name="Syed K."/>
            <person name="Tsang A."/>
            <person name="Wiebenga A."/>
            <person name="Young D."/>
            <person name="Pisabarro A."/>
            <person name="Eastwood D.C."/>
            <person name="Martin F."/>
            <person name="Cullen D."/>
            <person name="Grigoriev I.V."/>
            <person name="Hibbett D.S."/>
        </authorList>
    </citation>
    <scope>NUCLEOTIDE SEQUENCE [LARGE SCALE GENOMIC DNA]</scope>
    <source>
        <strain evidence="4 5">ATCC 11539</strain>
    </source>
</reference>
<accession>S7Q3X6</accession>
<dbReference type="GeneID" id="19304292"/>
<evidence type="ECO:0000313" key="4">
    <source>
        <dbReference type="EMBL" id="EPQ54237.1"/>
    </source>
</evidence>
<protein>
    <recommendedName>
        <fullName evidence="3">DUF6534 domain-containing protein</fullName>
    </recommendedName>
</protein>
<dbReference type="RefSeq" id="XP_007867543.1">
    <property type="nucleotide sequence ID" value="XM_007869352.1"/>
</dbReference>
<feature type="transmembrane region" description="Helical" evidence="2">
    <location>
        <begin position="58"/>
        <end position="78"/>
    </location>
</feature>
<feature type="transmembrane region" description="Helical" evidence="2">
    <location>
        <begin position="134"/>
        <end position="155"/>
    </location>
</feature>
<gene>
    <name evidence="4" type="ORF">GLOTRDRAFT_139573</name>
</gene>
<dbReference type="OrthoDB" id="3155837at2759"/>
<keyword evidence="2" id="KW-0472">Membrane</keyword>
<dbReference type="PANTHER" id="PTHR40465">
    <property type="entry name" value="CHROMOSOME 1, WHOLE GENOME SHOTGUN SEQUENCE"/>
    <property type="match status" value="1"/>
</dbReference>
<evidence type="ECO:0000259" key="3">
    <source>
        <dbReference type="Pfam" id="PF20152"/>
    </source>
</evidence>
<proteinExistence type="predicted"/>
<feature type="transmembrane region" description="Helical" evidence="2">
    <location>
        <begin position="103"/>
        <end position="122"/>
    </location>
</feature>
<keyword evidence="5" id="KW-1185">Reference proteome</keyword>
<dbReference type="Pfam" id="PF20152">
    <property type="entry name" value="DUF6534"/>
    <property type="match status" value="1"/>
</dbReference>
<feature type="region of interest" description="Disordered" evidence="1">
    <location>
        <begin position="336"/>
        <end position="357"/>
    </location>
</feature>